<dbReference type="InterPro" id="IPR040008">
    <property type="entry name" value="Ribosomal_mL46"/>
</dbReference>
<feature type="region of interest" description="Disordered" evidence="1">
    <location>
        <begin position="101"/>
        <end position="128"/>
    </location>
</feature>
<evidence type="ECO:0000259" key="3">
    <source>
        <dbReference type="Pfam" id="PF11788"/>
    </source>
</evidence>
<gene>
    <name evidence="4" type="ORF">SBAD_LOCUS9730</name>
</gene>
<evidence type="ECO:0000313" key="5">
    <source>
        <dbReference type="Proteomes" id="UP000270296"/>
    </source>
</evidence>
<dbReference type="Proteomes" id="UP000270296">
    <property type="component" value="Unassembled WGS sequence"/>
</dbReference>
<feature type="domain" description="Large ribosomal subunit protein mL46 N-terminal" evidence="3">
    <location>
        <begin position="51"/>
        <end position="122"/>
    </location>
</feature>
<feature type="chain" id="PRO_5043140336" evidence="2">
    <location>
        <begin position="18"/>
        <end position="185"/>
    </location>
</feature>
<dbReference type="InterPro" id="IPR021757">
    <property type="entry name" value="Ribosomal_mL46_N"/>
</dbReference>
<accession>A0A183J1I2</accession>
<keyword evidence="5" id="KW-1185">Reference proteome</keyword>
<reference evidence="4 5" key="2">
    <citation type="submission" date="2018-11" db="EMBL/GenBank/DDBJ databases">
        <authorList>
            <consortium name="Pathogen Informatics"/>
        </authorList>
    </citation>
    <scope>NUCLEOTIDE SEQUENCE [LARGE SCALE GENOMIC DNA]</scope>
</reference>
<dbReference type="GO" id="GO:0003735">
    <property type="term" value="F:structural constituent of ribosome"/>
    <property type="evidence" value="ECO:0007669"/>
    <property type="project" value="InterPro"/>
</dbReference>
<dbReference type="PROSITE" id="PS51257">
    <property type="entry name" value="PROKAR_LIPOPROTEIN"/>
    <property type="match status" value="1"/>
</dbReference>
<dbReference type="GO" id="GO:0005762">
    <property type="term" value="C:mitochondrial large ribosomal subunit"/>
    <property type="evidence" value="ECO:0007669"/>
    <property type="project" value="TreeGrafter"/>
</dbReference>
<dbReference type="PANTHER" id="PTHR13124:SF12">
    <property type="entry name" value="LARGE RIBOSOMAL SUBUNIT PROTEIN ML46"/>
    <property type="match status" value="1"/>
</dbReference>
<evidence type="ECO:0000313" key="4">
    <source>
        <dbReference type="EMBL" id="VDP25388.1"/>
    </source>
</evidence>
<dbReference type="PANTHER" id="PTHR13124">
    <property type="entry name" value="39S RIBOSOMAL PROTEIN L46, MITOCHONDRIAL PRECURSOR-RELATED"/>
    <property type="match status" value="1"/>
</dbReference>
<dbReference type="WBParaSite" id="SBAD_0001008001-mRNA-1">
    <property type="protein sequence ID" value="SBAD_0001008001-mRNA-1"/>
    <property type="gene ID" value="SBAD_0001008001"/>
</dbReference>
<name>A0A183J1I2_9BILA</name>
<evidence type="ECO:0000256" key="1">
    <source>
        <dbReference type="SAM" id="MobiDB-lite"/>
    </source>
</evidence>
<organism evidence="6">
    <name type="scientific">Soboliphyme baturini</name>
    <dbReference type="NCBI Taxonomy" id="241478"/>
    <lineage>
        <taxon>Eukaryota</taxon>
        <taxon>Metazoa</taxon>
        <taxon>Ecdysozoa</taxon>
        <taxon>Nematoda</taxon>
        <taxon>Enoplea</taxon>
        <taxon>Dorylaimia</taxon>
        <taxon>Dioctophymatida</taxon>
        <taxon>Dioctophymatoidea</taxon>
        <taxon>Soboliphymatidae</taxon>
        <taxon>Soboliphyme</taxon>
    </lineage>
</organism>
<proteinExistence type="predicted"/>
<reference evidence="6" key="1">
    <citation type="submission" date="2016-06" db="UniProtKB">
        <authorList>
            <consortium name="WormBaseParasite"/>
        </authorList>
    </citation>
    <scope>IDENTIFICATION</scope>
</reference>
<feature type="signal peptide" evidence="2">
    <location>
        <begin position="1"/>
        <end position="17"/>
    </location>
</feature>
<keyword evidence="2" id="KW-0732">Signal</keyword>
<evidence type="ECO:0000313" key="6">
    <source>
        <dbReference type="WBParaSite" id="SBAD_0001008001-mRNA-1"/>
    </source>
</evidence>
<dbReference type="AlphaFoldDB" id="A0A183J1I2"/>
<dbReference type="Pfam" id="PF11788">
    <property type="entry name" value="MRP-L46"/>
    <property type="match status" value="1"/>
</dbReference>
<sequence>MLKLRWYVCHRLSGAAALSTGCSLAAATKPSKEAKRHCPLPDGKPDKVEKWDVCAAVCLERFPVLAAPMDPMQEKMTRLLDTIETQRSLYSPFELRHMEDLKHTSSSSPSSAKNKGKKATNEVRDKGGSVPEAAIVTAQDFEDACDQQLALFRDMFMVESALLFSIHRYQSFVTTAMSFQRRPTR</sequence>
<evidence type="ECO:0000256" key="2">
    <source>
        <dbReference type="SAM" id="SignalP"/>
    </source>
</evidence>
<dbReference type="EMBL" id="UZAM01013089">
    <property type="protein sequence ID" value="VDP25388.1"/>
    <property type="molecule type" value="Genomic_DNA"/>
</dbReference>
<protein>
    <submittedName>
        <fullName evidence="6">MRP-L46 domain-containing protein</fullName>
    </submittedName>
</protein>
<dbReference type="OrthoDB" id="194611at2759"/>